<organism evidence="2 3">
    <name type="scientific">Symbiodinium microadriaticum</name>
    <name type="common">Dinoflagellate</name>
    <name type="synonym">Zooxanthella microadriatica</name>
    <dbReference type="NCBI Taxonomy" id="2951"/>
    <lineage>
        <taxon>Eukaryota</taxon>
        <taxon>Sar</taxon>
        <taxon>Alveolata</taxon>
        <taxon>Dinophyceae</taxon>
        <taxon>Suessiales</taxon>
        <taxon>Symbiodiniaceae</taxon>
        <taxon>Symbiodinium</taxon>
    </lineage>
</organism>
<name>A0A1Q9C3V5_SYMMI</name>
<proteinExistence type="predicted"/>
<gene>
    <name evidence="2" type="ORF">AK812_SmicGene42327</name>
</gene>
<sequence>MCVFVTRVDRSELVGGLGWMFNMSLTDSTANFRARADALGVDSTVVRLLVDGGLDIMSKFAFSSAYVPGQQDETQFVEALKSVMQHDPTIPELAVLRRLLHECYTITAAELKQTVERSEDAPPKRLAQPDRADRRERQQKRLKGINIQGFREPSDRLVDKCVSIYEENRLAYVDLTTCTSKDAEVKASGQQLKIEADISSDLLLQYALERRGLALEQANIVAYDLHDMWVSKLFEARYREPPVNYSRVTQQQMIHADKQLFVRLAELTRGGIQLQGSSRPVDDVMVEAMNSTEVQHLLQPMPGSSQSSFSTYNPKGPGKGGLGFRRGGGGKNKGGRGGVGNVHTPKLLVHGVPNTTKGNPICFDHNLGKCTRPVKFNRCDRGLHICCMKGCFKTDHIYTSCPKKPSDELILETNSFVSSEQVLELFDKLPKEEPNRGTDGGGASFTTLVRQVDAEHVFTTIVIMDSVMTVPHRDVMNAPYPNLVIPLSKFEGGSIWVESGDGDVRRQFDGEWRAGIELPVATCAVKFDARRSKHLTCSWTGRRVVLIAFTAAGINSLVDADLRALSDMEFHVPSANTPTDPVKPTVVVEMSCLAARGAVSKQEQHDEPERIPAPEHEMLSFRGVSTRYVILISVKLLHGRTLDSCVKVTIPTNRMVFYLNREAARSQLGGMESDWLGLSAVDEEFASDISKCYHSFVQLDGAIDDEEDAAKLVAEILGNKRPAPEVERVVEGFWKWFSRKRKIGASAPKRLASVIPSLPVSLMRAKRSIHEVFEDEVTATPAVALAQLQRAVRVSRTSKSREEVEATLRERWAMELMVYIKESKLPCADRMEALGDGKQHWRRLFGNRRGKTLRNRARAWAPVREWLQVTYGSPWPKSPEVLLRYLEERQAIREMGKSVPTSILASLSLLESIGMVAEEKRLSCDPMVVETIRSWTMELEADGPPCKPAPLLPVSAMLACEMMVCRPVYELGLRFTAFVLLLMIWSSLRCDDVQNIDPSSLRLSQVGLRFVLRKTKTSGPGRKVGELHAFVSRIVSLSGFDWIGEGVKLLGAETLTWSRDFLCPAFNREWDTPSREYMNAEGMALQLRRLLQHLPTPVRQQGVWKVSRELLFPGQLASFWTGHSARHVLTSISAALGVGKDRRDYLGRWAYAQHGSQDYVLTSRQVVQGVQNFVCRSLILGHESGGYSEEELFWAIRAHADSLLLDGAEIVKANDLLQWDEVQRTWKLGGAFPSFNVSPERVRQAAGDIDAQLPGPYEPFEGKEDGDEAPYFITVS</sequence>
<dbReference type="OrthoDB" id="439467at2759"/>
<accession>A0A1Q9C3V5</accession>
<feature type="region of interest" description="Disordered" evidence="1">
    <location>
        <begin position="319"/>
        <end position="346"/>
    </location>
</feature>
<feature type="non-terminal residue" evidence="2">
    <location>
        <position position="1276"/>
    </location>
</feature>
<dbReference type="AlphaFoldDB" id="A0A1Q9C3V5"/>
<dbReference type="EMBL" id="LSRX01001738">
    <property type="protein sequence ID" value="OLP77601.1"/>
    <property type="molecule type" value="Genomic_DNA"/>
</dbReference>
<feature type="compositionally biased region" description="Gly residues" evidence="1">
    <location>
        <begin position="319"/>
        <end position="340"/>
    </location>
</feature>
<evidence type="ECO:0000256" key="1">
    <source>
        <dbReference type="SAM" id="MobiDB-lite"/>
    </source>
</evidence>
<feature type="region of interest" description="Disordered" evidence="1">
    <location>
        <begin position="115"/>
        <end position="138"/>
    </location>
</feature>
<comment type="caution">
    <text evidence="2">The sequence shown here is derived from an EMBL/GenBank/DDBJ whole genome shotgun (WGS) entry which is preliminary data.</text>
</comment>
<keyword evidence="3" id="KW-1185">Reference proteome</keyword>
<feature type="compositionally biased region" description="Basic and acidic residues" evidence="1">
    <location>
        <begin position="115"/>
        <end position="136"/>
    </location>
</feature>
<evidence type="ECO:0000313" key="2">
    <source>
        <dbReference type="EMBL" id="OLP77601.1"/>
    </source>
</evidence>
<protein>
    <submittedName>
        <fullName evidence="2">Uncharacterized protein</fullName>
    </submittedName>
</protein>
<evidence type="ECO:0000313" key="3">
    <source>
        <dbReference type="Proteomes" id="UP000186817"/>
    </source>
</evidence>
<reference evidence="2 3" key="1">
    <citation type="submission" date="2016-02" db="EMBL/GenBank/DDBJ databases">
        <title>Genome analysis of coral dinoflagellate symbionts highlights evolutionary adaptations to a symbiotic lifestyle.</title>
        <authorList>
            <person name="Aranda M."/>
            <person name="Li Y."/>
            <person name="Liew Y.J."/>
            <person name="Baumgarten S."/>
            <person name="Simakov O."/>
            <person name="Wilson M."/>
            <person name="Piel J."/>
            <person name="Ashoor H."/>
            <person name="Bougouffa S."/>
            <person name="Bajic V.B."/>
            <person name="Ryu T."/>
            <person name="Ravasi T."/>
            <person name="Bayer T."/>
            <person name="Micklem G."/>
            <person name="Kim H."/>
            <person name="Bhak J."/>
            <person name="Lajeunesse T.C."/>
            <person name="Voolstra C.R."/>
        </authorList>
    </citation>
    <scope>NUCLEOTIDE SEQUENCE [LARGE SCALE GENOMIC DNA]</scope>
    <source>
        <strain evidence="2 3">CCMP2467</strain>
    </source>
</reference>
<dbReference type="Proteomes" id="UP000186817">
    <property type="component" value="Unassembled WGS sequence"/>
</dbReference>